<evidence type="ECO:0000256" key="2">
    <source>
        <dbReference type="ARBA" id="ARBA00022448"/>
    </source>
</evidence>
<dbReference type="PANTHER" id="PTHR43820:SF4">
    <property type="entry name" value="HIGH-AFFINITY BRANCHED-CHAIN AMINO ACID TRANSPORT ATP-BINDING PROTEIN LIVF"/>
    <property type="match status" value="1"/>
</dbReference>
<evidence type="ECO:0000313" key="7">
    <source>
        <dbReference type="EMBL" id="PSI01468.1"/>
    </source>
</evidence>
<reference evidence="8" key="1">
    <citation type="submission" date="2018-03" db="EMBL/GenBank/DDBJ databases">
        <title>Ecological and genomic features of two cosmopolitan and abundant freshwater picocyanobacteria.</title>
        <authorList>
            <person name="Cabello-Yeves P.J."/>
            <person name="Picazo A."/>
            <person name="Camacho A."/>
            <person name="Callieri C."/>
            <person name="Rosselli R."/>
            <person name="Roda-Garcia J."/>
            <person name="Coutinho F.H."/>
            <person name="Rodriguez-Valera F."/>
        </authorList>
    </citation>
    <scope>NUCLEOTIDE SEQUENCE [LARGE SCALE GENOMIC DNA]</scope>
    <source>
        <strain evidence="8">Tous</strain>
    </source>
</reference>
<evidence type="ECO:0000313" key="8">
    <source>
        <dbReference type="Proteomes" id="UP000240206"/>
    </source>
</evidence>
<keyword evidence="4 7" id="KW-0067">ATP-binding</keyword>
<dbReference type="InterPro" id="IPR003593">
    <property type="entry name" value="AAA+_ATPase"/>
</dbReference>
<dbReference type="GO" id="GO:0015807">
    <property type="term" value="P:L-amino acid transport"/>
    <property type="evidence" value="ECO:0007669"/>
    <property type="project" value="TreeGrafter"/>
</dbReference>
<dbReference type="PANTHER" id="PTHR43820">
    <property type="entry name" value="HIGH-AFFINITY BRANCHED-CHAIN AMINO ACID TRANSPORT ATP-BINDING PROTEIN LIVF"/>
    <property type="match status" value="1"/>
</dbReference>
<dbReference type="GO" id="GO:0015658">
    <property type="term" value="F:branched-chain amino acid transmembrane transporter activity"/>
    <property type="evidence" value="ECO:0007669"/>
    <property type="project" value="TreeGrafter"/>
</dbReference>
<comment type="similarity">
    <text evidence="1">Belongs to the ABC transporter superfamily.</text>
</comment>
<dbReference type="InterPro" id="IPR003439">
    <property type="entry name" value="ABC_transporter-like_ATP-bd"/>
</dbReference>
<dbReference type="Pfam" id="PF00005">
    <property type="entry name" value="ABC_tran"/>
    <property type="match status" value="1"/>
</dbReference>
<dbReference type="GO" id="GO:0005524">
    <property type="term" value="F:ATP binding"/>
    <property type="evidence" value="ECO:0007669"/>
    <property type="project" value="UniProtKB-KW"/>
</dbReference>
<comment type="caution">
    <text evidence="7">The sequence shown here is derived from an EMBL/GenBank/DDBJ whole genome shotgun (WGS) entry which is preliminary data.</text>
</comment>
<dbReference type="PROSITE" id="PS50893">
    <property type="entry name" value="ABC_TRANSPORTER_2"/>
    <property type="match status" value="1"/>
</dbReference>
<dbReference type="AlphaFoldDB" id="A0A2P7EE29"/>
<keyword evidence="8" id="KW-1185">Reference proteome</keyword>
<dbReference type="PROSITE" id="PS00211">
    <property type="entry name" value="ABC_TRANSPORTER_1"/>
    <property type="match status" value="1"/>
</dbReference>
<keyword evidence="5" id="KW-0029">Amino-acid transport</keyword>
<evidence type="ECO:0000256" key="3">
    <source>
        <dbReference type="ARBA" id="ARBA00022741"/>
    </source>
</evidence>
<dbReference type="InterPro" id="IPR017871">
    <property type="entry name" value="ABC_transporter-like_CS"/>
</dbReference>
<dbReference type="CDD" id="cd03224">
    <property type="entry name" value="ABC_TM1139_LivF_branched"/>
    <property type="match status" value="1"/>
</dbReference>
<dbReference type="Proteomes" id="UP000240206">
    <property type="component" value="Unassembled WGS sequence"/>
</dbReference>
<dbReference type="STRING" id="1910958.BTM30_02150"/>
<evidence type="ECO:0000256" key="5">
    <source>
        <dbReference type="ARBA" id="ARBA00022970"/>
    </source>
</evidence>
<sequence>MTATPLLELKQLGVRYGNIWAVRQLNLSIASGECVALLGSNGAGKSSTLRAISRLLPAAEGQILWANKCLSSFRTESTVRLGISHCPEGRRVLAKQTVLANLELGAWLRRNKKAIKIDLDYCYQLFPRLAERRLQLAGSLSGGEQQMLAIARALMAKPNLLLLDEPSLGLAPLLVDELMQCLAKLNKDGLTMLLVEQNVYAALAIAQRGYVLEAGELVLEGTAQELRKNSNLRRSYLGDE</sequence>
<dbReference type="EMBL" id="PXVC01000031">
    <property type="protein sequence ID" value="PSI01468.1"/>
    <property type="molecule type" value="Genomic_DNA"/>
</dbReference>
<name>A0A2P7EE29_9SYNE</name>
<accession>A0A2P7EE29</accession>
<protein>
    <submittedName>
        <fullName evidence="7">ABC transporter ATP-binding protein</fullName>
    </submittedName>
</protein>
<dbReference type="GO" id="GO:0016887">
    <property type="term" value="F:ATP hydrolysis activity"/>
    <property type="evidence" value="ECO:0007669"/>
    <property type="project" value="InterPro"/>
</dbReference>
<evidence type="ECO:0000259" key="6">
    <source>
        <dbReference type="PROSITE" id="PS50893"/>
    </source>
</evidence>
<organism evidence="7 8">
    <name type="scientific">Synechococcus lacustris str. Tous</name>
    <dbReference type="NCBI Taxonomy" id="1910958"/>
    <lineage>
        <taxon>Bacteria</taxon>
        <taxon>Bacillati</taxon>
        <taxon>Cyanobacteriota</taxon>
        <taxon>Cyanophyceae</taxon>
        <taxon>Synechococcales</taxon>
        <taxon>Synechococcaceae</taxon>
        <taxon>Synechococcus</taxon>
    </lineage>
</organism>
<keyword evidence="2" id="KW-0813">Transport</keyword>
<dbReference type="RefSeq" id="WP_106500112.1">
    <property type="nucleotide sequence ID" value="NZ_PXVC01000031.1"/>
</dbReference>
<keyword evidence="3" id="KW-0547">Nucleotide-binding</keyword>
<dbReference type="InterPro" id="IPR052156">
    <property type="entry name" value="BCAA_Transport_ATP-bd_LivF"/>
</dbReference>
<dbReference type="Gene3D" id="3.40.50.300">
    <property type="entry name" value="P-loop containing nucleotide triphosphate hydrolases"/>
    <property type="match status" value="1"/>
</dbReference>
<evidence type="ECO:0000256" key="1">
    <source>
        <dbReference type="ARBA" id="ARBA00005417"/>
    </source>
</evidence>
<feature type="domain" description="ABC transporter" evidence="6">
    <location>
        <begin position="7"/>
        <end position="239"/>
    </location>
</feature>
<gene>
    <name evidence="7" type="ORF">C7K08_07995</name>
</gene>
<proteinExistence type="inferred from homology"/>
<dbReference type="SUPFAM" id="SSF52540">
    <property type="entry name" value="P-loop containing nucleoside triphosphate hydrolases"/>
    <property type="match status" value="1"/>
</dbReference>
<dbReference type="InterPro" id="IPR027417">
    <property type="entry name" value="P-loop_NTPase"/>
</dbReference>
<evidence type="ECO:0000256" key="4">
    <source>
        <dbReference type="ARBA" id="ARBA00022840"/>
    </source>
</evidence>
<dbReference type="SMART" id="SM00382">
    <property type="entry name" value="AAA"/>
    <property type="match status" value="1"/>
</dbReference>